<evidence type="ECO:0000313" key="1">
    <source>
        <dbReference type="EMBL" id="KAJ9124572.1"/>
    </source>
</evidence>
<gene>
    <name evidence="1" type="ORF">QFC24_003364</name>
</gene>
<sequence>MAAVLLPPTFHNSFWSNQDYFRTGLEVLTRKLQEGCDENVEIGVFIKAQAQHYRQLARSIVNDTPPLPHLSSSSTNDTPSTLQTTLATIQSSSVTAQADHYARLADDLEFRVARDFERWSAAHRNRVMMASEEVLGHGVIGKGRKDGESGLVGRYEAMGLQVAKLKQNYLSKARLADDLEEDARFAPHFSSQAPPTPQKSTPSNPATSAKNLTPVLPSSPRLASLKERAKNSSSNGPSDTSSGLRRTGTVADRINEKLRAASTLRRTPGTGSTSISSLKGIGETVLSLADSKAIDTPTSGLPPASGPASGGDYILLAGLSMPIMKLFEFLAQLQHYLATSLPSPGNSPSHEFKEGSDSTHQKTSMEGSEHEKTGPLAAAGTAGVDPNKDGDGALRSRTRMTMLGSYDCCVSGAELRKWLLEHIEGLGNDPSRGSEAGAALVKWGLIGRIGVGRGWQDDEETFYHMKDAAFDTSPFAIESLKNHIRASEPASKTLAAAAAENNTPPAPSVPTLPSLSTASTLVKSYLPALASLPGSLGSVAENGTDAPHIKARREAKIADDEYRSGVNELEMMRLRVEEWIEKALKSWERWERERIGSVKTVLGQYQSVISTLPGRMQSWTSEIKIAIEAFKPDVESDHQDASFTCCVTYDAFTLTQRPTPHIYESLDSDEPEVSFGIDLRKWAGSNWKAILRDSGNEKTNGFGKGNVPPAFVALLKGLEMKYSEVPDELQRKSWIFLVDLRETHELRERINDPHVPLADMLDEVAKFNAPVIAATIKLWLLELNPPVCGYDAYEACKALYAKRNETQSNDRLISAISDIMGRLSGIQILILDTLFTHLQALVQNTRTEEPDEVFITKLALSLGRAILRPATESAVTLQDRTPSRLFTDLYTHSAEIFKPLVERAHQQAAATSDRPLPVRKRTRPVDQRISRTRLSESGEDGVKLYRDLQGVSASSVAQDALAAAPGESKVQTSNDGGDGEQGRVDEEDKQRRQQQQQNETPQSDTENVSPTDDVLEGYTDARSDDDDDNETTPTAAVNASSSAASPFTGPTNPSHSTGPTAVPRHQAPIDPQNELIERPTTPPPPRRQVPVKDDDDDHADAPLTPLANTVAGARLSRSSGRMSLHREREKTAGDASSGGGVLADVAAMGEVSLKRAGSGEARTIRGPRGARGPRPGPSGKMGSVDLSAAAVGGAIGAAAGRPGSPSIRDRIAHLESRGGGGSDRFV</sequence>
<reference evidence="1" key="1">
    <citation type="submission" date="2023-04" db="EMBL/GenBank/DDBJ databases">
        <title>Draft Genome sequencing of Naganishia species isolated from polar environments using Oxford Nanopore Technology.</title>
        <authorList>
            <person name="Leo P."/>
            <person name="Venkateswaran K."/>
        </authorList>
    </citation>
    <scope>NUCLEOTIDE SEQUENCE</scope>
    <source>
        <strain evidence="1">DBVPG 5303</strain>
    </source>
</reference>
<keyword evidence="2" id="KW-1185">Reference proteome</keyword>
<comment type="caution">
    <text evidence="1">The sequence shown here is derived from an EMBL/GenBank/DDBJ whole genome shotgun (WGS) entry which is preliminary data.</text>
</comment>
<protein>
    <submittedName>
        <fullName evidence="1">Uncharacterized protein</fullName>
    </submittedName>
</protein>
<evidence type="ECO:0000313" key="2">
    <source>
        <dbReference type="Proteomes" id="UP001234202"/>
    </source>
</evidence>
<name>A0ACC2XMU0_9TREE</name>
<accession>A0ACC2XMU0</accession>
<proteinExistence type="predicted"/>
<dbReference type="Proteomes" id="UP001234202">
    <property type="component" value="Unassembled WGS sequence"/>
</dbReference>
<organism evidence="1 2">
    <name type="scientific">Naganishia onofrii</name>
    <dbReference type="NCBI Taxonomy" id="1851511"/>
    <lineage>
        <taxon>Eukaryota</taxon>
        <taxon>Fungi</taxon>
        <taxon>Dikarya</taxon>
        <taxon>Basidiomycota</taxon>
        <taxon>Agaricomycotina</taxon>
        <taxon>Tremellomycetes</taxon>
        <taxon>Filobasidiales</taxon>
        <taxon>Filobasidiaceae</taxon>
        <taxon>Naganishia</taxon>
    </lineage>
</organism>
<dbReference type="EMBL" id="JASBWV010000010">
    <property type="protein sequence ID" value="KAJ9124572.1"/>
    <property type="molecule type" value="Genomic_DNA"/>
</dbReference>